<feature type="compositionally biased region" description="Acidic residues" evidence="1">
    <location>
        <begin position="449"/>
        <end position="468"/>
    </location>
</feature>
<feature type="compositionally biased region" description="Acidic residues" evidence="1">
    <location>
        <begin position="392"/>
        <end position="402"/>
    </location>
</feature>
<feature type="compositionally biased region" description="Acidic residues" evidence="1">
    <location>
        <begin position="520"/>
        <end position="529"/>
    </location>
</feature>
<organism evidence="2 3">
    <name type="scientific">Danio rerio</name>
    <name type="common">Zebrafish</name>
    <name type="synonym">Brachydanio rerio</name>
    <dbReference type="NCBI Taxonomy" id="7955"/>
    <lineage>
        <taxon>Eukaryota</taxon>
        <taxon>Metazoa</taxon>
        <taxon>Chordata</taxon>
        <taxon>Craniata</taxon>
        <taxon>Vertebrata</taxon>
        <taxon>Euteleostomi</taxon>
        <taxon>Actinopterygii</taxon>
        <taxon>Neopterygii</taxon>
        <taxon>Teleostei</taxon>
        <taxon>Ostariophysi</taxon>
        <taxon>Cypriniformes</taxon>
        <taxon>Danionidae</taxon>
        <taxon>Danioninae</taxon>
        <taxon>Danio</taxon>
    </lineage>
</organism>
<feature type="compositionally biased region" description="Basic and acidic residues" evidence="1">
    <location>
        <begin position="403"/>
        <end position="418"/>
    </location>
</feature>
<reference evidence="3" key="1">
    <citation type="submission" date="2025-08" db="UniProtKB">
        <authorList>
            <consortium name="RefSeq"/>
        </authorList>
    </citation>
    <scope>IDENTIFICATION</scope>
    <source>
        <strain evidence="3">Tuebingen</strain>
        <tissue evidence="3">Fibroblasts and whole tissue</tissue>
    </source>
</reference>
<feature type="compositionally biased region" description="Polar residues" evidence="1">
    <location>
        <begin position="280"/>
        <end position="296"/>
    </location>
</feature>
<dbReference type="KEGG" id="dre:101882840"/>
<feature type="compositionally biased region" description="Basic and acidic residues" evidence="1">
    <location>
        <begin position="231"/>
        <end position="244"/>
    </location>
</feature>
<feature type="compositionally biased region" description="Low complexity" evidence="1">
    <location>
        <begin position="252"/>
        <end position="263"/>
    </location>
</feature>
<feature type="compositionally biased region" description="Acidic residues" evidence="1">
    <location>
        <begin position="365"/>
        <end position="377"/>
    </location>
</feature>
<feature type="compositionally biased region" description="Acidic residues" evidence="1">
    <location>
        <begin position="332"/>
        <end position="341"/>
    </location>
</feature>
<gene>
    <name evidence="3" type="primary">LOC101882840</name>
</gene>
<keyword evidence="2" id="KW-1185">Reference proteome</keyword>
<protein>
    <submittedName>
        <fullName evidence="3">Uncharacterized protein isoform X1</fullName>
    </submittedName>
</protein>
<dbReference type="Proteomes" id="UP000000437">
    <property type="component" value="Chromosome 14"/>
</dbReference>
<feature type="compositionally biased region" description="Basic and acidic residues" evidence="1">
    <location>
        <begin position="530"/>
        <end position="549"/>
    </location>
</feature>
<name>A0A8M9QBL6_DANRE</name>
<dbReference type="GeneID" id="101882840"/>
<feature type="region of interest" description="Disordered" evidence="1">
    <location>
        <begin position="208"/>
        <end position="615"/>
    </location>
</feature>
<sequence length="615" mass="69345">MVARTEAMNIIRVQYEQYLEENFPRWQQRLKDIRVSEKSKRVQQHLKNHIQHMEQDRGQAMSFNSPDPSQTSHTVANSLQAPKDIKPKAERCNQNAHHPYLPPTWLTGSQPFISGLPHNNFPKDYKNLQNIQALNHPYYPVPGDSLHQSDPPVQQKTPLVEHLWQRLQPTAHFTPAAASWPPLPVVNPMMEVPGSSQKRVQRNENYQENVGEETIDPNEENHLRVKHRRNGKESDRTSELDCKPVRLSVDCGGSSEGSAGSSENTISEMQKQRKTKRNGTKSQANGNKSEGSSTISEDAPDSHSDTKTQKPHKKHSSQESIIRKKSISAASQDEDDQDENISQEAPQCHIRPEKKEEPQGQNIREEDDSDEGEDDSCDIIVAMEKVRFRNIDEEDEGSTDEEVMGKRHEIEAGGKEKPEMEDEEDGSEGEEARVDDDEVMGNRGGTEASDNEEPEGGEDEGQTTEEEGRENSFQGKSKEGNIEGSGEDDNQVNTSERDIHNSLEELYSDETEEGGVNNQDVDDEDDDEVVVEKAHPWSRDPLVDRIKSSDDDDDIEGLLNPVNSQTQKKEDVTEQSNDEPSGSEEESLPQKNPAATKDPVQSDDDDDDEFDHFYD</sequence>
<dbReference type="AlphaFoldDB" id="A0A8M9QBL6"/>
<dbReference type="RefSeq" id="XP_073778171.1">
    <property type="nucleotide sequence ID" value="XM_073922070.1"/>
</dbReference>
<proteinExistence type="predicted"/>
<feature type="compositionally biased region" description="Acidic residues" evidence="1">
    <location>
        <begin position="601"/>
        <end position="615"/>
    </location>
</feature>
<feature type="compositionally biased region" description="Acidic residues" evidence="1">
    <location>
        <begin position="419"/>
        <end position="439"/>
    </location>
</feature>
<dbReference type="OrthoDB" id="8952129at2759"/>
<evidence type="ECO:0000313" key="3">
    <source>
        <dbReference type="RefSeq" id="XP_021336898.2"/>
    </source>
</evidence>
<evidence type="ECO:0000256" key="1">
    <source>
        <dbReference type="SAM" id="MobiDB-lite"/>
    </source>
</evidence>
<accession>A0A8M9QBL6</accession>
<evidence type="ECO:0000313" key="2">
    <source>
        <dbReference type="Proteomes" id="UP000000437"/>
    </source>
</evidence>
<dbReference type="RefSeq" id="XP_021336898.2">
    <property type="nucleotide sequence ID" value="XM_021481223.3"/>
</dbReference>